<protein>
    <recommendedName>
        <fullName evidence="2">Phosphate-selective porin O and P</fullName>
    </recommendedName>
</protein>
<proteinExistence type="predicted"/>
<gene>
    <name evidence="1" type="ORF">MNBD_BACTEROID01-2615</name>
</gene>
<organism evidence="1">
    <name type="scientific">hydrothermal vent metagenome</name>
    <dbReference type="NCBI Taxonomy" id="652676"/>
    <lineage>
        <taxon>unclassified sequences</taxon>
        <taxon>metagenomes</taxon>
        <taxon>ecological metagenomes</taxon>
    </lineage>
</organism>
<dbReference type="InterPro" id="IPR023614">
    <property type="entry name" value="Porin_dom_sf"/>
</dbReference>
<sequence length="388" mass="42892">MKTQKKLMTMLSAALILCGFNAFSQDNLTQTERNQNTTSQVQRSSGNTNFILAGYTYSGFEKEGDGQGSFGPAGFSPIFLWKKSDKLFFEGEMEMEIEDGEVNFGLEYSTLHYVLNKYFTVSAGKFLSPFGTYAERLHPKWIDKFAEKPLGFSEEGAMIGPMGEFGVSLRGGSQLGKSKINYVAYLSNGPSLVTDDPAMAGQLMYDNLADNNNNKAIGGRLGFLPFSNSSLEIGVSGQTAKVGDKGSEYEHTGANLLSGDISFIHKVGFMDLNIKGQYNQVNVNAATYKDEEGNNLNFDNSSKAYFLQLALRPAFIRNKFIKNIEFAGRYSAMNLPEKSLWAGNQSQIGLGLNYWLNWNSVLKIDYMIDQVKGEEKEGAINVQIAFGF</sequence>
<dbReference type="AlphaFoldDB" id="A0A3B0UCA0"/>
<name>A0A3B0UCA0_9ZZZZ</name>
<dbReference type="Gene3D" id="2.40.160.10">
    <property type="entry name" value="Porin"/>
    <property type="match status" value="1"/>
</dbReference>
<evidence type="ECO:0008006" key="2">
    <source>
        <dbReference type="Google" id="ProtNLM"/>
    </source>
</evidence>
<evidence type="ECO:0000313" key="1">
    <source>
        <dbReference type="EMBL" id="VAW22199.1"/>
    </source>
</evidence>
<reference evidence="1" key="1">
    <citation type="submission" date="2018-06" db="EMBL/GenBank/DDBJ databases">
        <authorList>
            <person name="Zhirakovskaya E."/>
        </authorList>
    </citation>
    <scope>NUCLEOTIDE SEQUENCE</scope>
</reference>
<dbReference type="SUPFAM" id="SSF56935">
    <property type="entry name" value="Porins"/>
    <property type="match status" value="1"/>
</dbReference>
<accession>A0A3B0UCA0</accession>
<dbReference type="EMBL" id="UOEP01000168">
    <property type="protein sequence ID" value="VAW22199.1"/>
    <property type="molecule type" value="Genomic_DNA"/>
</dbReference>